<dbReference type="InterPro" id="IPR051675">
    <property type="entry name" value="Endo/Exo/Phosphatase_dom_1"/>
</dbReference>
<dbReference type="SUPFAM" id="SSF47781">
    <property type="entry name" value="RuvA domain 2-like"/>
    <property type="match status" value="1"/>
</dbReference>
<feature type="domain" description="Helix-hairpin-helix DNA-binding motif class 1" evidence="2">
    <location>
        <begin position="190"/>
        <end position="209"/>
    </location>
</feature>
<evidence type="ECO:0000313" key="4">
    <source>
        <dbReference type="Proteomes" id="UP000639606"/>
    </source>
</evidence>
<keyword evidence="4" id="KW-1185">Reference proteome</keyword>
<dbReference type="RefSeq" id="WP_229795155.1">
    <property type="nucleotide sequence ID" value="NZ_BMRG01000002.1"/>
</dbReference>
<evidence type="ECO:0000259" key="2">
    <source>
        <dbReference type="SMART" id="SM00278"/>
    </source>
</evidence>
<dbReference type="Pfam" id="PF10531">
    <property type="entry name" value="SLBB"/>
    <property type="match status" value="1"/>
</dbReference>
<feature type="compositionally biased region" description="Basic and acidic residues" evidence="1">
    <location>
        <begin position="1"/>
        <end position="11"/>
    </location>
</feature>
<dbReference type="GO" id="GO:0006281">
    <property type="term" value="P:DNA repair"/>
    <property type="evidence" value="ECO:0007669"/>
    <property type="project" value="InterPro"/>
</dbReference>
<dbReference type="EMBL" id="BMRG01000002">
    <property type="protein sequence ID" value="GGP42589.1"/>
    <property type="molecule type" value="Genomic_DNA"/>
</dbReference>
<accession>A0A918AII6</accession>
<sequence>MSDHQPEDPTARLKALMSQGERPSDDGPLVVFASAEGGADPPGRARPLLRRWLPARWLPASPVARRRLALLAGVGAGAVLAAVFALHQRGPAAEAPPPDLAVAEAAAVSKPPETVVVSVVGEVANPGLVTVPSGARVADAVRQAGGLKPGAPLHGLNLARKLADGEQVAVGVPAPTDETGPVNLNTATEQQLDDLPGVGPVTAQRIIDRRLKRGPFTSVEQLGEIEGIGGAKLARLAELVRV</sequence>
<comment type="caution">
    <text evidence="3">The sequence shown here is derived from an EMBL/GenBank/DDBJ whole genome shotgun (WGS) entry which is preliminary data.</text>
</comment>
<dbReference type="GO" id="GO:0015628">
    <property type="term" value="P:protein secretion by the type II secretion system"/>
    <property type="evidence" value="ECO:0007669"/>
    <property type="project" value="TreeGrafter"/>
</dbReference>
<dbReference type="InterPro" id="IPR003583">
    <property type="entry name" value="Hlx-hairpin-Hlx_DNA-bd_motif"/>
</dbReference>
<dbReference type="PANTHER" id="PTHR21180:SF32">
    <property type="entry name" value="ENDONUCLEASE_EXONUCLEASE_PHOSPHATASE FAMILY DOMAIN-CONTAINING PROTEIN 1"/>
    <property type="match status" value="1"/>
</dbReference>
<feature type="domain" description="Helix-hairpin-helix DNA-binding motif class 1" evidence="2">
    <location>
        <begin position="220"/>
        <end position="239"/>
    </location>
</feature>
<dbReference type="AlphaFoldDB" id="A0A918AII6"/>
<dbReference type="Pfam" id="PF12836">
    <property type="entry name" value="HHH_3"/>
    <property type="match status" value="1"/>
</dbReference>
<evidence type="ECO:0000256" key="1">
    <source>
        <dbReference type="SAM" id="MobiDB-lite"/>
    </source>
</evidence>
<proteinExistence type="predicted"/>
<dbReference type="PANTHER" id="PTHR21180">
    <property type="entry name" value="ENDONUCLEASE/EXONUCLEASE/PHOSPHATASE FAMILY DOMAIN-CONTAINING PROTEIN 1"/>
    <property type="match status" value="1"/>
</dbReference>
<gene>
    <name evidence="3" type="primary">comE</name>
    <name evidence="3" type="ORF">GCM10010185_12610</name>
</gene>
<reference evidence="3" key="2">
    <citation type="submission" date="2020-09" db="EMBL/GenBank/DDBJ databases">
        <authorList>
            <person name="Sun Q."/>
            <person name="Ohkuma M."/>
        </authorList>
    </citation>
    <scope>NUCLEOTIDE SEQUENCE</scope>
    <source>
        <strain evidence="3">JCM 3313</strain>
    </source>
</reference>
<dbReference type="GO" id="GO:0015627">
    <property type="term" value="C:type II protein secretion system complex"/>
    <property type="evidence" value="ECO:0007669"/>
    <property type="project" value="TreeGrafter"/>
</dbReference>
<dbReference type="Proteomes" id="UP000639606">
    <property type="component" value="Unassembled WGS sequence"/>
</dbReference>
<dbReference type="GO" id="GO:0003677">
    <property type="term" value="F:DNA binding"/>
    <property type="evidence" value="ECO:0007669"/>
    <property type="project" value="InterPro"/>
</dbReference>
<evidence type="ECO:0000313" key="3">
    <source>
        <dbReference type="EMBL" id="GGP42589.1"/>
    </source>
</evidence>
<dbReference type="Gene3D" id="1.10.150.320">
    <property type="entry name" value="Photosystem II 12 kDa extrinsic protein"/>
    <property type="match status" value="1"/>
</dbReference>
<dbReference type="InterPro" id="IPR010994">
    <property type="entry name" value="RuvA_2-like"/>
</dbReference>
<dbReference type="SMART" id="SM00278">
    <property type="entry name" value="HhH1"/>
    <property type="match status" value="2"/>
</dbReference>
<reference evidence="3" key="1">
    <citation type="journal article" date="2014" name="Int. J. Syst. Evol. Microbiol.">
        <title>Complete genome sequence of Corynebacterium casei LMG S-19264T (=DSM 44701T), isolated from a smear-ripened cheese.</title>
        <authorList>
            <consortium name="US DOE Joint Genome Institute (JGI-PGF)"/>
            <person name="Walter F."/>
            <person name="Albersmeier A."/>
            <person name="Kalinowski J."/>
            <person name="Ruckert C."/>
        </authorList>
    </citation>
    <scope>NUCLEOTIDE SEQUENCE</scope>
    <source>
        <strain evidence="3">JCM 3313</strain>
    </source>
</reference>
<organism evidence="3 4">
    <name type="scientific">Saccharothrix coeruleofusca</name>
    <dbReference type="NCBI Taxonomy" id="33919"/>
    <lineage>
        <taxon>Bacteria</taxon>
        <taxon>Bacillati</taxon>
        <taxon>Actinomycetota</taxon>
        <taxon>Actinomycetes</taxon>
        <taxon>Pseudonocardiales</taxon>
        <taxon>Pseudonocardiaceae</taxon>
        <taxon>Saccharothrix</taxon>
    </lineage>
</organism>
<dbReference type="InterPro" id="IPR019554">
    <property type="entry name" value="Soluble_ligand-bd"/>
</dbReference>
<name>A0A918AII6_9PSEU</name>
<protein>
    <submittedName>
        <fullName evidence="3">Competence protein ComEA</fullName>
    </submittedName>
</protein>
<feature type="region of interest" description="Disordered" evidence="1">
    <location>
        <begin position="1"/>
        <end position="42"/>
    </location>
</feature>